<keyword evidence="2 7" id="KW-0812">Transmembrane</keyword>
<evidence type="ECO:0000256" key="2">
    <source>
        <dbReference type="ARBA" id="ARBA00022692"/>
    </source>
</evidence>
<dbReference type="Pfam" id="PF02618">
    <property type="entry name" value="YceG"/>
    <property type="match status" value="1"/>
</dbReference>
<dbReference type="Proteomes" id="UP000190080">
    <property type="component" value="Unassembled WGS sequence"/>
</dbReference>
<comment type="similarity">
    <text evidence="7">Belongs to the transglycosylase MltG family.</text>
</comment>
<keyword evidence="3 7" id="KW-1133">Transmembrane helix</keyword>
<feature type="transmembrane region" description="Helical" evidence="7">
    <location>
        <begin position="6"/>
        <end position="27"/>
    </location>
</feature>
<gene>
    <name evidence="7" type="primary">mltG</name>
    <name evidence="8" type="ORF">CLORY_17650</name>
</gene>
<evidence type="ECO:0000256" key="4">
    <source>
        <dbReference type="ARBA" id="ARBA00023136"/>
    </source>
</evidence>
<evidence type="ECO:0000256" key="5">
    <source>
        <dbReference type="ARBA" id="ARBA00023239"/>
    </source>
</evidence>
<evidence type="ECO:0000256" key="3">
    <source>
        <dbReference type="ARBA" id="ARBA00022989"/>
    </source>
</evidence>
<evidence type="ECO:0000256" key="1">
    <source>
        <dbReference type="ARBA" id="ARBA00022475"/>
    </source>
</evidence>
<protein>
    <recommendedName>
        <fullName evidence="7">Endolytic murein transglycosylase</fullName>
        <ecNumber evidence="7">4.2.2.29</ecNumber>
    </recommendedName>
    <alternativeName>
        <fullName evidence="7">Peptidoglycan lytic transglycosylase</fullName>
    </alternativeName>
    <alternativeName>
        <fullName evidence="7">Peptidoglycan polymerization terminase</fullName>
    </alternativeName>
</protein>
<dbReference type="PANTHER" id="PTHR30518:SF2">
    <property type="entry name" value="ENDOLYTIC MUREIN TRANSGLYCOSYLASE"/>
    <property type="match status" value="1"/>
</dbReference>
<dbReference type="EC" id="4.2.2.29" evidence="7"/>
<sequence>MKRKFFIFTLGFIVMLVLLSFLGLYMYSRKMNTATLNNGAVYFMLQEKTSINDTAQKLKDREIISSANKFVKSAAYYKIKGPFNASNLIIKAHTPMKDLLNKLRTGKSDFAKITIPEGLSLFSIEKILEQNRFIVNNKFLNAKYKDFDYNRLLAINNDVKYDLEGYLFPDTYYIPVSYSEKDIINLMYQNFSRVMNQENLSKAKKMGFNTNQIITVASLIEKEAANDSERRRIAGVIYNRLKKDMPLQIDATVIYAKTFGKYKIQRVLYKDLKVNSKYNTYKYEGLPPGPIASPGKASIEAALNPEKNSYLYYVKGPSGHIFSKTYSEHLKNVNKYISK</sequence>
<name>A0A1V4IR30_9CLOT</name>
<comment type="subcellular location">
    <subcellularLocation>
        <location evidence="7">Cell membrane</location>
        <topology evidence="7">Single-pass membrane protein</topology>
    </subcellularLocation>
</comment>
<accession>A0A1V4IR30</accession>
<dbReference type="GO" id="GO:0071555">
    <property type="term" value="P:cell wall organization"/>
    <property type="evidence" value="ECO:0007669"/>
    <property type="project" value="UniProtKB-KW"/>
</dbReference>
<evidence type="ECO:0000313" key="8">
    <source>
        <dbReference type="EMBL" id="OPJ62396.1"/>
    </source>
</evidence>
<dbReference type="GO" id="GO:0009252">
    <property type="term" value="P:peptidoglycan biosynthetic process"/>
    <property type="evidence" value="ECO:0007669"/>
    <property type="project" value="UniProtKB-UniRule"/>
</dbReference>
<dbReference type="PANTHER" id="PTHR30518">
    <property type="entry name" value="ENDOLYTIC MUREIN TRANSGLYCOSYLASE"/>
    <property type="match status" value="1"/>
</dbReference>
<dbReference type="Gene3D" id="3.30.160.60">
    <property type="entry name" value="Classic Zinc Finger"/>
    <property type="match status" value="1"/>
</dbReference>
<keyword evidence="4 7" id="KW-0472">Membrane</keyword>
<comment type="catalytic activity">
    <reaction evidence="7">
        <text>a peptidoglycan chain = a peptidoglycan chain with N-acetyl-1,6-anhydromuramyl-[peptide] at the reducing end + a peptidoglycan chain with N-acetylglucosamine at the non-reducing end.</text>
        <dbReference type="EC" id="4.2.2.29"/>
    </reaction>
</comment>
<reference evidence="8 9" key="1">
    <citation type="submission" date="2017-03" db="EMBL/GenBank/DDBJ databases">
        <title>Genome sequence of Clostridium oryzae DSM 28571.</title>
        <authorList>
            <person name="Poehlein A."/>
            <person name="Daniel R."/>
        </authorList>
    </citation>
    <scope>NUCLEOTIDE SEQUENCE [LARGE SCALE GENOMIC DNA]</scope>
    <source>
        <strain evidence="8 9">DSM 28571</strain>
    </source>
</reference>
<dbReference type="CDD" id="cd08010">
    <property type="entry name" value="MltG_like"/>
    <property type="match status" value="1"/>
</dbReference>
<dbReference type="InterPro" id="IPR003770">
    <property type="entry name" value="MLTG-like"/>
</dbReference>
<dbReference type="GO" id="GO:0005886">
    <property type="term" value="C:plasma membrane"/>
    <property type="evidence" value="ECO:0007669"/>
    <property type="project" value="UniProtKB-SubCell"/>
</dbReference>
<comment type="function">
    <text evidence="7">Functions as a peptidoglycan terminase that cleaves nascent peptidoglycan strands endolytically to terminate their elongation.</text>
</comment>
<evidence type="ECO:0000256" key="6">
    <source>
        <dbReference type="ARBA" id="ARBA00023316"/>
    </source>
</evidence>
<dbReference type="AlphaFoldDB" id="A0A1V4IR30"/>
<keyword evidence="6 7" id="KW-0961">Cell wall biogenesis/degradation</keyword>
<dbReference type="RefSeq" id="WP_079423388.1">
    <property type="nucleotide sequence ID" value="NZ_MZGV01000015.1"/>
</dbReference>
<dbReference type="EMBL" id="MZGV01000015">
    <property type="protein sequence ID" value="OPJ62396.1"/>
    <property type="molecule type" value="Genomic_DNA"/>
</dbReference>
<dbReference type="OrthoDB" id="9814591at2"/>
<feature type="site" description="Important for catalytic activity" evidence="7">
    <location>
        <position position="223"/>
    </location>
</feature>
<evidence type="ECO:0000256" key="7">
    <source>
        <dbReference type="HAMAP-Rule" id="MF_02065"/>
    </source>
</evidence>
<keyword evidence="5 7" id="KW-0456">Lyase</keyword>
<dbReference type="GO" id="GO:0008932">
    <property type="term" value="F:lytic endotransglycosylase activity"/>
    <property type="evidence" value="ECO:0007669"/>
    <property type="project" value="UniProtKB-UniRule"/>
</dbReference>
<proteinExistence type="inferred from homology"/>
<comment type="caution">
    <text evidence="8">The sequence shown here is derived from an EMBL/GenBank/DDBJ whole genome shotgun (WGS) entry which is preliminary data.</text>
</comment>
<evidence type="ECO:0000313" key="9">
    <source>
        <dbReference type="Proteomes" id="UP000190080"/>
    </source>
</evidence>
<keyword evidence="1 7" id="KW-1003">Cell membrane</keyword>
<dbReference type="NCBIfam" id="TIGR00247">
    <property type="entry name" value="endolytic transglycosylase MltG"/>
    <property type="match status" value="1"/>
</dbReference>
<dbReference type="STRING" id="1450648.CLORY_17650"/>
<keyword evidence="9" id="KW-1185">Reference proteome</keyword>
<organism evidence="8 9">
    <name type="scientific">Clostridium oryzae</name>
    <dbReference type="NCBI Taxonomy" id="1450648"/>
    <lineage>
        <taxon>Bacteria</taxon>
        <taxon>Bacillati</taxon>
        <taxon>Bacillota</taxon>
        <taxon>Clostridia</taxon>
        <taxon>Eubacteriales</taxon>
        <taxon>Clostridiaceae</taxon>
        <taxon>Clostridium</taxon>
    </lineage>
</organism>
<dbReference type="HAMAP" id="MF_02065">
    <property type="entry name" value="MltG"/>
    <property type="match status" value="1"/>
</dbReference>